<dbReference type="Pfam" id="PF01812">
    <property type="entry name" value="5-FTHF_cyc-lig"/>
    <property type="match status" value="1"/>
</dbReference>
<keyword evidence="4" id="KW-0460">Magnesium</keyword>
<evidence type="ECO:0000313" key="5">
    <source>
        <dbReference type="EMBL" id="TYK66358.1"/>
    </source>
</evidence>
<dbReference type="InterPro" id="IPR037171">
    <property type="entry name" value="NagB/RpiA_transferase-like"/>
</dbReference>
<organism evidence="5 6">
    <name type="scientific">Colwellia echini</name>
    <dbReference type="NCBI Taxonomy" id="1982103"/>
    <lineage>
        <taxon>Bacteria</taxon>
        <taxon>Pseudomonadati</taxon>
        <taxon>Pseudomonadota</taxon>
        <taxon>Gammaproteobacteria</taxon>
        <taxon>Alteromonadales</taxon>
        <taxon>Colwelliaceae</taxon>
        <taxon>Colwellia</taxon>
    </lineage>
</organism>
<dbReference type="RefSeq" id="WP_101345124.1">
    <property type="nucleotide sequence ID" value="NZ_PJAI02000004.1"/>
</dbReference>
<dbReference type="PANTHER" id="PTHR23407">
    <property type="entry name" value="ATPASE INHIBITOR/5-FORMYLTETRAHYDROFOLATE CYCLO-LIGASE"/>
    <property type="match status" value="1"/>
</dbReference>
<dbReference type="EC" id="6.3.3.2" evidence="4"/>
<dbReference type="InterPro" id="IPR002698">
    <property type="entry name" value="FTHF_cligase"/>
</dbReference>
<name>A0ABY3MYR1_9GAMM</name>
<dbReference type="PIRSF" id="PIRSF006806">
    <property type="entry name" value="FTHF_cligase"/>
    <property type="match status" value="1"/>
</dbReference>
<dbReference type="InterPro" id="IPR024185">
    <property type="entry name" value="FTHF_cligase-like_sf"/>
</dbReference>
<reference evidence="5 6" key="1">
    <citation type="submission" date="2019-08" db="EMBL/GenBank/DDBJ databases">
        <title>Microbe sample from Colwellia echini.</title>
        <authorList>
            <person name="Christiansen L."/>
            <person name="Pathiraja D."/>
            <person name="Schultz-Johansen M."/>
            <person name="Choi I.-G."/>
            <person name="Stougaard P."/>
        </authorList>
    </citation>
    <scope>NUCLEOTIDE SEQUENCE [LARGE SCALE GENOMIC DNA]</scope>
    <source>
        <strain evidence="5 6">A3</strain>
    </source>
</reference>
<comment type="catalytic activity">
    <reaction evidence="4">
        <text>(6S)-5-formyl-5,6,7,8-tetrahydrofolate + ATP = (6R)-5,10-methenyltetrahydrofolate + ADP + phosphate</text>
        <dbReference type="Rhea" id="RHEA:10488"/>
        <dbReference type="ChEBI" id="CHEBI:30616"/>
        <dbReference type="ChEBI" id="CHEBI:43474"/>
        <dbReference type="ChEBI" id="CHEBI:57455"/>
        <dbReference type="ChEBI" id="CHEBI:57457"/>
        <dbReference type="ChEBI" id="CHEBI:456216"/>
        <dbReference type="EC" id="6.3.3.2"/>
    </reaction>
</comment>
<dbReference type="Proteomes" id="UP000815846">
    <property type="component" value="Unassembled WGS sequence"/>
</dbReference>
<keyword evidence="2 4" id="KW-0547">Nucleotide-binding</keyword>
<proteinExistence type="inferred from homology"/>
<keyword evidence="4" id="KW-0479">Metal-binding</keyword>
<gene>
    <name evidence="5" type="ORF">CWS31_005220</name>
</gene>
<comment type="similarity">
    <text evidence="1 4">Belongs to the 5-formyltetrahydrofolate cyclo-ligase family.</text>
</comment>
<dbReference type="GO" id="GO:0030272">
    <property type="term" value="F:5-formyltetrahydrofolate cyclo-ligase activity"/>
    <property type="evidence" value="ECO:0007669"/>
    <property type="project" value="UniProtKB-EC"/>
</dbReference>
<comment type="caution">
    <text evidence="5">The sequence shown here is derived from an EMBL/GenBank/DDBJ whole genome shotgun (WGS) entry which is preliminary data.</text>
</comment>
<evidence type="ECO:0000313" key="6">
    <source>
        <dbReference type="Proteomes" id="UP000815846"/>
    </source>
</evidence>
<keyword evidence="3 4" id="KW-0067">ATP-binding</keyword>
<evidence type="ECO:0000256" key="1">
    <source>
        <dbReference type="ARBA" id="ARBA00010638"/>
    </source>
</evidence>
<protein>
    <recommendedName>
        <fullName evidence="4">5-formyltetrahydrofolate cyclo-ligase</fullName>
        <ecNumber evidence="4">6.3.3.2</ecNumber>
    </recommendedName>
</protein>
<dbReference type="PANTHER" id="PTHR23407:SF1">
    <property type="entry name" value="5-FORMYLTETRAHYDROFOLATE CYCLO-LIGASE"/>
    <property type="match status" value="1"/>
</dbReference>
<dbReference type="SUPFAM" id="SSF100950">
    <property type="entry name" value="NagB/RpiA/CoA transferase-like"/>
    <property type="match status" value="1"/>
</dbReference>
<evidence type="ECO:0000256" key="3">
    <source>
        <dbReference type="ARBA" id="ARBA00022840"/>
    </source>
</evidence>
<sequence length="208" mass="23484">MTQSIANPITKNINNPTTKRAQLRKEIRLRRNALTDAEQSKAAIDLISRLANHSKIQQAQHIAIYLSNDGELSTVKFIEWCWQNNKDIYLPVLHPFSSGHLLFLHYQADTPLISNKYGILEPKLDVTKVCPLNQLDVICTPLVAFDETGARLGMGGGFYDRSLANWQQTKLYPMGLAHNCQQVEKVPVESWDIPLPEIITPSKGFLFS</sequence>
<dbReference type="EMBL" id="PJAI02000004">
    <property type="protein sequence ID" value="TYK66358.1"/>
    <property type="molecule type" value="Genomic_DNA"/>
</dbReference>
<dbReference type="NCBIfam" id="TIGR02727">
    <property type="entry name" value="MTHFS_bact"/>
    <property type="match status" value="1"/>
</dbReference>
<evidence type="ECO:0000256" key="2">
    <source>
        <dbReference type="ARBA" id="ARBA00022741"/>
    </source>
</evidence>
<dbReference type="Gene3D" id="3.40.50.10420">
    <property type="entry name" value="NagB/RpiA/CoA transferase-like"/>
    <property type="match status" value="1"/>
</dbReference>
<keyword evidence="5" id="KW-0436">Ligase</keyword>
<keyword evidence="6" id="KW-1185">Reference proteome</keyword>
<evidence type="ECO:0000256" key="4">
    <source>
        <dbReference type="RuleBase" id="RU361279"/>
    </source>
</evidence>
<accession>A0ABY3MYR1</accession>
<comment type="cofactor">
    <cofactor evidence="4">
        <name>Mg(2+)</name>
        <dbReference type="ChEBI" id="CHEBI:18420"/>
    </cofactor>
</comment>